<keyword evidence="6" id="KW-0564">Palmitate</keyword>
<sequence>MGGGISSIALLPIIAAKCGVEETAKDDKPKAKKATEKTTNSDKDESKKTGEDSQKIASPIFKEKYAVILGRFQKALESLKDFDNASVKEISGIISSIQGEQPEKLERAFKKLINLFAEEIRKEGSFKPTKDKNHLKLLREFIKHKRIYVKAYALSNKKHIGGNVYKAAEYSDNFAKLFIALNNNKLLDLVTVHPNEHKNVKSKHASGTNVKLKDGKLFLEFKIGSMLEDSTDLPLASDEIFEVAIEK</sequence>
<organism evidence="9 10">
    <name type="scientific">Mycoplasmopsis agalactiae (strain NCTC 10123 / CIP 59.7 / PG2)</name>
    <name type="common">Mycoplasma agalactiae</name>
    <dbReference type="NCBI Taxonomy" id="347257"/>
    <lineage>
        <taxon>Bacteria</taxon>
        <taxon>Bacillati</taxon>
        <taxon>Mycoplasmatota</taxon>
        <taxon>Mycoplasmoidales</taxon>
        <taxon>Metamycoplasmataceae</taxon>
        <taxon>Mycoplasmopsis</taxon>
    </lineage>
</organism>
<evidence type="ECO:0000256" key="4">
    <source>
        <dbReference type="ARBA" id="ARBA00022737"/>
    </source>
</evidence>
<dbReference type="InterPro" id="IPR049890">
    <property type="entry name" value="VlpA-F-like_signal"/>
</dbReference>
<evidence type="ECO:0000256" key="2">
    <source>
        <dbReference type="ARBA" id="ARBA00022475"/>
    </source>
</evidence>
<keyword evidence="4" id="KW-0677">Repeat</keyword>
<keyword evidence="5" id="KW-0472">Membrane</keyword>
<keyword evidence="10" id="KW-1185">Reference proteome</keyword>
<dbReference type="AlphaFoldDB" id="A5IXU6"/>
<accession>A5IXU6</accession>
<dbReference type="EMBL" id="CU179680">
    <property type="protein sequence ID" value="CAL58855.1"/>
    <property type="molecule type" value="Genomic_DNA"/>
</dbReference>
<comment type="subcellular location">
    <subcellularLocation>
        <location evidence="1">Cell membrane</location>
        <topology evidence="1">Lipid-anchor</topology>
    </subcellularLocation>
</comment>
<dbReference type="NCBIfam" id="NF033817">
    <property type="entry name" value="Mplas_variab_LP"/>
    <property type="match status" value="1"/>
</dbReference>
<dbReference type="RefSeq" id="WP_011949337.1">
    <property type="nucleotide sequence ID" value="NC_009497.1"/>
</dbReference>
<evidence type="ECO:0000256" key="7">
    <source>
        <dbReference type="ARBA" id="ARBA00023288"/>
    </source>
</evidence>
<keyword evidence="7" id="KW-0449">Lipoprotein</keyword>
<dbReference type="GO" id="GO:0005886">
    <property type="term" value="C:plasma membrane"/>
    <property type="evidence" value="ECO:0007669"/>
    <property type="project" value="UniProtKB-SubCell"/>
</dbReference>
<evidence type="ECO:0000256" key="3">
    <source>
        <dbReference type="ARBA" id="ARBA00022729"/>
    </source>
</evidence>
<evidence type="ECO:0008006" key="11">
    <source>
        <dbReference type="Google" id="ProtNLM"/>
    </source>
</evidence>
<keyword evidence="2" id="KW-1003">Cell membrane</keyword>
<dbReference type="GeneID" id="93357922"/>
<evidence type="ECO:0000256" key="6">
    <source>
        <dbReference type="ARBA" id="ARBA00023139"/>
    </source>
</evidence>
<evidence type="ECO:0000256" key="5">
    <source>
        <dbReference type="ARBA" id="ARBA00023136"/>
    </source>
</evidence>
<keyword evidence="3" id="KW-0732">Signal</keyword>
<protein>
    <recommendedName>
        <fullName evidence="11">Lipoprotein</fullName>
    </recommendedName>
</protein>
<gene>
    <name evidence="9" type="ordered locus">MAG1570</name>
</gene>
<proteinExistence type="predicted"/>
<evidence type="ECO:0000313" key="9">
    <source>
        <dbReference type="EMBL" id="CAL58855.1"/>
    </source>
</evidence>
<dbReference type="HOGENOM" id="CLU_1123549_0_0_14"/>
<name>A5IXU6_MYCAP</name>
<dbReference type="Proteomes" id="UP000007065">
    <property type="component" value="Chromosome"/>
</dbReference>
<reference evidence="10" key="1">
    <citation type="journal article" date="2007" name="PLoS Genet.">
        <title>Being pathogenic, plastic, and sexual while living with a nearly minimal bacterial genome.</title>
        <authorList>
            <person name="Sirand-Pugnet P."/>
            <person name="Lartigue C."/>
            <person name="Marenda M."/>
            <person name="Jacob D."/>
            <person name="Barre A."/>
            <person name="Barbe V."/>
            <person name="Schenowitz C."/>
            <person name="Mangenot S."/>
            <person name="Couloux A."/>
            <person name="Segurens B."/>
            <person name="de Daruvar A."/>
            <person name="Blanchard A."/>
            <person name="Citti C."/>
        </authorList>
    </citation>
    <scope>NUCLEOTIDE SEQUENCE [LARGE SCALE GENOMIC DNA]</scope>
    <source>
        <strain evidence="10">PG2</strain>
    </source>
</reference>
<evidence type="ECO:0000313" key="10">
    <source>
        <dbReference type="Proteomes" id="UP000007065"/>
    </source>
</evidence>
<dbReference type="KEGG" id="maa:MAG1570"/>
<evidence type="ECO:0000256" key="1">
    <source>
        <dbReference type="ARBA" id="ARBA00004193"/>
    </source>
</evidence>
<evidence type="ECO:0000256" key="8">
    <source>
        <dbReference type="SAM" id="MobiDB-lite"/>
    </source>
</evidence>
<feature type="region of interest" description="Disordered" evidence="8">
    <location>
        <begin position="22"/>
        <end position="54"/>
    </location>
</feature>